<dbReference type="SUPFAM" id="SSF46955">
    <property type="entry name" value="Putative DNA-binding domain"/>
    <property type="match status" value="1"/>
</dbReference>
<dbReference type="InterPro" id="IPR009061">
    <property type="entry name" value="DNA-bd_dom_put_sf"/>
</dbReference>
<organism evidence="2 3">
    <name type="scientific">Phocaeicola dorei</name>
    <dbReference type="NCBI Taxonomy" id="357276"/>
    <lineage>
        <taxon>Bacteria</taxon>
        <taxon>Pseudomonadati</taxon>
        <taxon>Bacteroidota</taxon>
        <taxon>Bacteroidia</taxon>
        <taxon>Bacteroidales</taxon>
        <taxon>Bacteroidaceae</taxon>
        <taxon>Phocaeicola</taxon>
    </lineage>
</organism>
<dbReference type="Pfam" id="PF12728">
    <property type="entry name" value="HTH_17"/>
    <property type="match status" value="1"/>
</dbReference>
<evidence type="ECO:0000313" key="2">
    <source>
        <dbReference type="EMBL" id="GKH81344.1"/>
    </source>
</evidence>
<feature type="domain" description="Helix-turn-helix" evidence="1">
    <location>
        <begin position="124"/>
        <end position="168"/>
    </location>
</feature>
<dbReference type="PANTHER" id="PTHR34585:SF22">
    <property type="entry name" value="HELIX-TURN-HELIX DOMAIN-CONTAINING PROTEIN"/>
    <property type="match status" value="1"/>
</dbReference>
<sequence>MRNGILKYPENCFIGHLPKRIPEPSETRLSDNSVTYRFNDFMTQCRHSLLICNIDSALNLIGGNLPICVIMETKNHQSLKKKDYMEIVSIERKTFEELVAKFDRFVSRMDAICHRHGEKKMSEWMDNQDVCRMLNISPRTLQTLRDNGTLAYSQINHKTYYRPEDVQRIISIVEDRRKEAKFRGKTI</sequence>
<proteinExistence type="predicted"/>
<name>A0AA37NHK7_9BACT</name>
<dbReference type="AlphaFoldDB" id="A0AA37NHK7"/>
<comment type="caution">
    <text evidence="2">The sequence shown here is derived from an EMBL/GenBank/DDBJ whole genome shotgun (WGS) entry which is preliminary data.</text>
</comment>
<gene>
    <name evidence="2" type="ORF">CE91St7_22280</name>
</gene>
<accession>A0AA37NHK7</accession>
<evidence type="ECO:0000259" key="1">
    <source>
        <dbReference type="Pfam" id="PF12728"/>
    </source>
</evidence>
<protein>
    <recommendedName>
        <fullName evidence="1">Helix-turn-helix domain-containing protein</fullName>
    </recommendedName>
</protein>
<dbReference type="EMBL" id="BQOB01000001">
    <property type="protein sequence ID" value="GKH81344.1"/>
    <property type="molecule type" value="Genomic_DNA"/>
</dbReference>
<dbReference type="Proteomes" id="UP001055104">
    <property type="component" value="Unassembled WGS sequence"/>
</dbReference>
<dbReference type="InterPro" id="IPR041657">
    <property type="entry name" value="HTH_17"/>
</dbReference>
<reference evidence="2" key="1">
    <citation type="submission" date="2022-01" db="EMBL/GenBank/DDBJ databases">
        <title>Novel bile acid biosynthetic pathways are enriched in the microbiome of centenarians.</title>
        <authorList>
            <person name="Sato Y."/>
            <person name="Atarashi K."/>
            <person name="Plichta R.D."/>
            <person name="Arai Y."/>
            <person name="Sasajima S."/>
            <person name="Kearney M.S."/>
            <person name="Suda W."/>
            <person name="Takeshita K."/>
            <person name="Sasaki T."/>
            <person name="Okamoto S."/>
            <person name="Skelly N.A."/>
            <person name="Okamura Y."/>
            <person name="Vlamakis H."/>
            <person name="Li Y."/>
            <person name="Tanoue T."/>
            <person name="Takei H."/>
            <person name="Nittono H."/>
            <person name="Narushima S."/>
            <person name="Irie J."/>
            <person name="Itoh H."/>
            <person name="Moriya K."/>
            <person name="Sugiura Y."/>
            <person name="Suematsu M."/>
            <person name="Moritoki N."/>
            <person name="Shibata S."/>
            <person name="Littman R.D."/>
            <person name="Fischbach A.M."/>
            <person name="Uwamino Y."/>
            <person name="Inoue T."/>
            <person name="Honda A."/>
            <person name="Hattori M."/>
            <person name="Murai T."/>
            <person name="Xavier J.R."/>
            <person name="Hirose N."/>
            <person name="Honda K."/>
        </authorList>
    </citation>
    <scope>NUCLEOTIDE SEQUENCE</scope>
    <source>
        <strain evidence="2">CE91-St7</strain>
    </source>
</reference>
<evidence type="ECO:0000313" key="3">
    <source>
        <dbReference type="Proteomes" id="UP001055104"/>
    </source>
</evidence>
<dbReference type="PANTHER" id="PTHR34585">
    <property type="match status" value="1"/>
</dbReference>